<sequence length="368" mass="39865">MADVSSVRVLAIASHVTSGYVGNTMATFCLQTLGCEVSAIHTVNYSNHVAYRRFKGRKSTSEEVAELYAGLKETGLANFEVMLSGYCPSASVVEEVGKIARDVKLRANTRPGSFFWALDPVMGDNGRLYVPEETVPIYKGLIRDADLILPNQFEAELLSEVKIHDLTSISEAITKLHQEYNVPHVIITSVRLSSDGSTATSSQDSAQPVATLSVVGSTATTDFKPRLFQITVPAFPIMFSGTGDMFAALVVARLRQTVDQAGVLDQAQWRSPDEVAASDLPLARATEKALASMNAVLENTAAHYAAVAASLESDPLMALPEDSPEEAIATNNMQRHLRLTHAAEVRVVQNTEALRNPPHPEDFRAHSL</sequence>
<dbReference type="InterPro" id="IPR004625">
    <property type="entry name" value="PyrdxlKinase"/>
</dbReference>
<keyword evidence="5" id="KW-0418">Kinase</keyword>
<evidence type="ECO:0000313" key="8">
    <source>
        <dbReference type="Proteomes" id="UP000504637"/>
    </source>
</evidence>
<organism evidence="9">
    <name type="scientific">Dissoconium aciculare CBS 342.82</name>
    <dbReference type="NCBI Taxonomy" id="1314786"/>
    <lineage>
        <taxon>Eukaryota</taxon>
        <taxon>Fungi</taxon>
        <taxon>Dikarya</taxon>
        <taxon>Ascomycota</taxon>
        <taxon>Pezizomycotina</taxon>
        <taxon>Dothideomycetes</taxon>
        <taxon>Dothideomycetidae</taxon>
        <taxon>Mycosphaerellales</taxon>
        <taxon>Dissoconiaceae</taxon>
        <taxon>Dissoconium</taxon>
    </lineage>
</organism>
<dbReference type="NCBIfam" id="TIGR00687">
    <property type="entry name" value="pyridox_kin"/>
    <property type="match status" value="1"/>
</dbReference>
<dbReference type="GO" id="GO:0008478">
    <property type="term" value="F:pyridoxal kinase activity"/>
    <property type="evidence" value="ECO:0007669"/>
    <property type="project" value="UniProtKB-EC"/>
</dbReference>
<keyword evidence="8" id="KW-1185">Reference proteome</keyword>
<keyword evidence="3" id="KW-0808">Transferase</keyword>
<dbReference type="EC" id="2.7.1.35" evidence="2"/>
<dbReference type="CDD" id="cd01173">
    <property type="entry name" value="pyridoxal_pyridoxamine_kinase"/>
    <property type="match status" value="1"/>
</dbReference>
<name>A0A6J3LQF4_9PEZI</name>
<keyword evidence="6" id="KW-0067">ATP-binding</keyword>
<evidence type="ECO:0000256" key="6">
    <source>
        <dbReference type="ARBA" id="ARBA00022840"/>
    </source>
</evidence>
<keyword evidence="4" id="KW-0547">Nucleotide-binding</keyword>
<dbReference type="GeneID" id="54363835"/>
<evidence type="ECO:0000256" key="1">
    <source>
        <dbReference type="ARBA" id="ARBA00008805"/>
    </source>
</evidence>
<dbReference type="RefSeq" id="XP_033455111.1">
    <property type="nucleotide sequence ID" value="XM_033606035.1"/>
</dbReference>
<dbReference type="GO" id="GO:0009443">
    <property type="term" value="P:pyridoxal 5'-phosphate salvage"/>
    <property type="evidence" value="ECO:0007669"/>
    <property type="project" value="InterPro"/>
</dbReference>
<dbReference type="Gene3D" id="3.40.1190.20">
    <property type="match status" value="1"/>
</dbReference>
<evidence type="ECO:0000256" key="3">
    <source>
        <dbReference type="ARBA" id="ARBA00022679"/>
    </source>
</evidence>
<feature type="domain" description="Pyridoxamine kinase/Phosphomethylpyrimidine kinase" evidence="7">
    <location>
        <begin position="118"/>
        <end position="206"/>
    </location>
</feature>
<dbReference type="PANTHER" id="PTHR10534">
    <property type="entry name" value="PYRIDOXAL KINASE"/>
    <property type="match status" value="1"/>
</dbReference>
<dbReference type="PANTHER" id="PTHR10534:SF2">
    <property type="entry name" value="PYRIDOXAL KINASE"/>
    <property type="match status" value="1"/>
</dbReference>
<dbReference type="GO" id="GO:0005524">
    <property type="term" value="F:ATP binding"/>
    <property type="evidence" value="ECO:0007669"/>
    <property type="project" value="UniProtKB-KW"/>
</dbReference>
<evidence type="ECO:0000259" key="7">
    <source>
        <dbReference type="Pfam" id="PF08543"/>
    </source>
</evidence>
<dbReference type="Pfam" id="PF08543">
    <property type="entry name" value="Phos_pyr_kin"/>
    <property type="match status" value="1"/>
</dbReference>
<evidence type="ECO:0000256" key="2">
    <source>
        <dbReference type="ARBA" id="ARBA00012104"/>
    </source>
</evidence>
<reference evidence="9" key="2">
    <citation type="submission" date="2020-04" db="EMBL/GenBank/DDBJ databases">
        <authorList>
            <consortium name="NCBI Genome Project"/>
        </authorList>
    </citation>
    <scope>NUCLEOTIDE SEQUENCE</scope>
    <source>
        <strain evidence="9">CBS 342.82</strain>
    </source>
</reference>
<evidence type="ECO:0000256" key="4">
    <source>
        <dbReference type="ARBA" id="ARBA00022741"/>
    </source>
</evidence>
<dbReference type="AlphaFoldDB" id="A0A6J3LQF4"/>
<accession>A0A6J3LQF4</accession>
<dbReference type="InterPro" id="IPR013749">
    <property type="entry name" value="PM/HMP-P_kinase-1"/>
</dbReference>
<evidence type="ECO:0000313" key="9">
    <source>
        <dbReference type="RefSeq" id="XP_033455111.1"/>
    </source>
</evidence>
<dbReference type="InterPro" id="IPR029056">
    <property type="entry name" value="Ribokinase-like"/>
</dbReference>
<gene>
    <name evidence="9" type="ORF">K489DRAFT_385191</name>
</gene>
<evidence type="ECO:0000256" key="5">
    <source>
        <dbReference type="ARBA" id="ARBA00022777"/>
    </source>
</evidence>
<reference evidence="9" key="1">
    <citation type="submission" date="2020-01" db="EMBL/GenBank/DDBJ databases">
        <authorList>
            <consortium name="DOE Joint Genome Institute"/>
            <person name="Haridas S."/>
            <person name="Albert R."/>
            <person name="Binder M."/>
            <person name="Bloem J."/>
            <person name="Labutti K."/>
            <person name="Salamov A."/>
            <person name="Andreopoulos B."/>
            <person name="Baker S.E."/>
            <person name="Barry K."/>
            <person name="Bills G."/>
            <person name="Bluhm B.H."/>
            <person name="Cannon C."/>
            <person name="Castanera R."/>
            <person name="Culley D.E."/>
            <person name="Daum C."/>
            <person name="Ezra D."/>
            <person name="Gonzalez J.B."/>
            <person name="Henrissat B."/>
            <person name="Kuo A."/>
            <person name="Liang C."/>
            <person name="Lipzen A."/>
            <person name="Lutzoni F."/>
            <person name="Magnuson J."/>
            <person name="Mondo S."/>
            <person name="Nolan M."/>
            <person name="Ohm R."/>
            <person name="Pangilinan J."/>
            <person name="Park H.-J."/>
            <person name="Ramirez L."/>
            <person name="Alfaro M."/>
            <person name="Sun H."/>
            <person name="Tritt A."/>
            <person name="Yoshinaga Y."/>
            <person name="Zwiers L.-H."/>
            <person name="Turgeon B.G."/>
            <person name="Goodwin S.B."/>
            <person name="Spatafora J.W."/>
            <person name="Crous P.W."/>
            <person name="Grigoriev I.V."/>
        </authorList>
    </citation>
    <scope>NUCLEOTIDE SEQUENCE</scope>
    <source>
        <strain evidence="9">CBS 342.82</strain>
    </source>
</reference>
<dbReference type="SUPFAM" id="SSF53613">
    <property type="entry name" value="Ribokinase-like"/>
    <property type="match status" value="1"/>
</dbReference>
<comment type="similarity">
    <text evidence="1">Belongs to the pyridoxine kinase family.</text>
</comment>
<proteinExistence type="inferred from homology"/>
<dbReference type="OrthoDB" id="2104723at2759"/>
<dbReference type="Proteomes" id="UP000504637">
    <property type="component" value="Unplaced"/>
</dbReference>
<dbReference type="GO" id="GO:0005829">
    <property type="term" value="C:cytosol"/>
    <property type="evidence" value="ECO:0007669"/>
    <property type="project" value="TreeGrafter"/>
</dbReference>
<protein>
    <recommendedName>
        <fullName evidence="2">pyridoxal kinase</fullName>
        <ecNumber evidence="2">2.7.1.35</ecNumber>
    </recommendedName>
</protein>
<reference evidence="9" key="3">
    <citation type="submission" date="2025-08" db="UniProtKB">
        <authorList>
            <consortium name="RefSeq"/>
        </authorList>
    </citation>
    <scope>IDENTIFICATION</scope>
    <source>
        <strain evidence="9">CBS 342.82</strain>
    </source>
</reference>